<dbReference type="Proteomes" id="UP000001449">
    <property type="component" value="Chromosome 9"/>
</dbReference>
<accession>B8C7X7</accession>
<dbReference type="InParanoid" id="B8C7X7"/>
<proteinExistence type="predicted"/>
<sequence length="791" mass="85999">MTCPSPPTSQLVTLVVTNTAPRHPSVTDPSIQTRTGIVFRPPNMTNTYDHSEQVANDGSGDARRRRTHISSLDTTTICQENGDDTLIADNRQRLRYRQQRVKMSRGATPHIMWPLLLISSIAVLGGLDIKGSTFVASEEFQTEGNLDGDDGTMPLQNDDIGTVNSENEDGVHDVSGLAIEEPDNTSDDQDLGGTIPPSLVKATIVGAQLRHRGQTEKEEDTSDDDPSDETTNNITTEQEGDESESPNVNTEGHVPRNPKTPLAGCHWGTTGCNKGKWKGSVAGGSAAAVANSSSIESSGNIPEEGDPSTPSTISSFAGSATAKIKAHIKKARGVNPSDGMSSNSGKERAASSTNKQDTVDSKGPPQGFQLTARIVTSPSDGLSYFLDMPEDPDGEIGNWMMNIPYAYVECGQSVESTTEAFSLEDMVVRHFPGGAEMGHWVNLAGGVTVESISLDDQEEGSDGNENESKYINGNHDGHPKLLVALSPIKITVSGNDGEARTFYPGDVVLMEDTLGKGHKMRAAPEEDKKLGVRGKDLSVLMVSLPHTVHYPMHDWSGGHPHLDGAVKASDAAESTTATAAASPPSAYAGAQHSVFGFTPKGKNHNHKDYRSSFATSTAKPCPLEYDSVYSSLFTPSYNQRRRSGRRQRRVYKKREDAFEDSYPPPGLSMYDMDDIQFLPSLRRTMLFGLGISLTSSFVYCVQLLYPPLLALLGGATFILGGAVINVLGARWSYRQWMTIWEEEWRWKREMKKHKQQREEQLERSKTETKNEKDSDNAATNGSENDLLDTTS</sequence>
<feature type="compositionally biased region" description="Acidic residues" evidence="1">
    <location>
        <begin position="455"/>
        <end position="465"/>
    </location>
</feature>
<feature type="compositionally biased region" description="Basic and acidic residues" evidence="1">
    <location>
        <begin position="756"/>
        <end position="775"/>
    </location>
</feature>
<dbReference type="PaxDb" id="35128-Thaps23940"/>
<feature type="compositionally biased region" description="Low complexity" evidence="1">
    <location>
        <begin position="292"/>
        <end position="302"/>
    </location>
</feature>
<keyword evidence="2" id="KW-1133">Transmembrane helix</keyword>
<reference evidence="3 4" key="2">
    <citation type="journal article" date="2008" name="Nature">
        <title>The Phaeodactylum genome reveals the evolutionary history of diatom genomes.</title>
        <authorList>
            <person name="Bowler C."/>
            <person name="Allen A.E."/>
            <person name="Badger J.H."/>
            <person name="Grimwood J."/>
            <person name="Jabbari K."/>
            <person name="Kuo A."/>
            <person name="Maheswari U."/>
            <person name="Martens C."/>
            <person name="Maumus F."/>
            <person name="Otillar R.P."/>
            <person name="Rayko E."/>
            <person name="Salamov A."/>
            <person name="Vandepoele K."/>
            <person name="Beszteri B."/>
            <person name="Gruber A."/>
            <person name="Heijde M."/>
            <person name="Katinka M."/>
            <person name="Mock T."/>
            <person name="Valentin K."/>
            <person name="Verret F."/>
            <person name="Berges J.A."/>
            <person name="Brownlee C."/>
            <person name="Cadoret J.P."/>
            <person name="Chiovitti A."/>
            <person name="Choi C.J."/>
            <person name="Coesel S."/>
            <person name="De Martino A."/>
            <person name="Detter J.C."/>
            <person name="Durkin C."/>
            <person name="Falciatore A."/>
            <person name="Fournet J."/>
            <person name="Haruta M."/>
            <person name="Huysman M.J."/>
            <person name="Jenkins B.D."/>
            <person name="Jiroutova K."/>
            <person name="Jorgensen R.E."/>
            <person name="Joubert Y."/>
            <person name="Kaplan A."/>
            <person name="Kroger N."/>
            <person name="Kroth P.G."/>
            <person name="La Roche J."/>
            <person name="Lindquist E."/>
            <person name="Lommer M."/>
            <person name="Martin-Jezequel V."/>
            <person name="Lopez P.J."/>
            <person name="Lucas S."/>
            <person name="Mangogna M."/>
            <person name="McGinnis K."/>
            <person name="Medlin L.K."/>
            <person name="Montsant A."/>
            <person name="Oudot-Le Secq M.P."/>
            <person name="Napoli C."/>
            <person name="Obornik M."/>
            <person name="Parker M.S."/>
            <person name="Petit J.L."/>
            <person name="Porcel B.M."/>
            <person name="Poulsen N."/>
            <person name="Robison M."/>
            <person name="Rychlewski L."/>
            <person name="Rynearson T.A."/>
            <person name="Schmutz J."/>
            <person name="Shapiro H."/>
            <person name="Siaut M."/>
            <person name="Stanley M."/>
            <person name="Sussman M.R."/>
            <person name="Taylor A.R."/>
            <person name="Vardi A."/>
            <person name="von Dassow P."/>
            <person name="Vyverman W."/>
            <person name="Willis A."/>
            <person name="Wyrwicz L.S."/>
            <person name="Rokhsar D.S."/>
            <person name="Weissenbach J."/>
            <person name="Armbrust E.V."/>
            <person name="Green B.R."/>
            <person name="Van de Peer Y."/>
            <person name="Grigoriev I.V."/>
        </authorList>
    </citation>
    <scope>NUCLEOTIDE SEQUENCE [LARGE SCALE GENOMIC DNA]</scope>
    <source>
        <strain evidence="3 4">CCMP1335</strain>
    </source>
</reference>
<dbReference type="GeneID" id="7443505"/>
<dbReference type="eggNOG" id="ENOG502R8DE">
    <property type="taxonomic scope" value="Eukaryota"/>
</dbReference>
<feature type="compositionally biased region" description="Polar residues" evidence="1">
    <location>
        <begin position="338"/>
        <end position="356"/>
    </location>
</feature>
<feature type="region of interest" description="Disordered" evidence="1">
    <location>
        <begin position="178"/>
        <end position="197"/>
    </location>
</feature>
<feature type="region of interest" description="Disordered" evidence="1">
    <location>
        <begin position="141"/>
        <end position="170"/>
    </location>
</feature>
<feature type="region of interest" description="Disordered" evidence="1">
    <location>
        <begin position="330"/>
        <end position="369"/>
    </location>
</feature>
<evidence type="ECO:0000256" key="1">
    <source>
        <dbReference type="SAM" id="MobiDB-lite"/>
    </source>
</evidence>
<organism evidence="3 4">
    <name type="scientific">Thalassiosira pseudonana</name>
    <name type="common">Marine diatom</name>
    <name type="synonym">Cyclotella nana</name>
    <dbReference type="NCBI Taxonomy" id="35128"/>
    <lineage>
        <taxon>Eukaryota</taxon>
        <taxon>Sar</taxon>
        <taxon>Stramenopiles</taxon>
        <taxon>Ochrophyta</taxon>
        <taxon>Bacillariophyta</taxon>
        <taxon>Coscinodiscophyceae</taxon>
        <taxon>Thalassiosirophycidae</taxon>
        <taxon>Thalassiosirales</taxon>
        <taxon>Thalassiosiraceae</taxon>
        <taxon>Thalassiosira</taxon>
    </lineage>
</organism>
<evidence type="ECO:0000313" key="3">
    <source>
        <dbReference type="EMBL" id="EED90388.1"/>
    </source>
</evidence>
<reference evidence="3 4" key="1">
    <citation type="journal article" date="2004" name="Science">
        <title>The genome of the diatom Thalassiosira pseudonana: ecology, evolution, and metabolism.</title>
        <authorList>
            <person name="Armbrust E.V."/>
            <person name="Berges J.A."/>
            <person name="Bowler C."/>
            <person name="Green B.R."/>
            <person name="Martinez D."/>
            <person name="Putnam N.H."/>
            <person name="Zhou S."/>
            <person name="Allen A.E."/>
            <person name="Apt K.E."/>
            <person name="Bechner M."/>
            <person name="Brzezinski M.A."/>
            <person name="Chaal B.K."/>
            <person name="Chiovitti A."/>
            <person name="Davis A.K."/>
            <person name="Demarest M.S."/>
            <person name="Detter J.C."/>
            <person name="Glavina T."/>
            <person name="Goodstein D."/>
            <person name="Hadi M.Z."/>
            <person name="Hellsten U."/>
            <person name="Hildebrand M."/>
            <person name="Jenkins B.D."/>
            <person name="Jurka J."/>
            <person name="Kapitonov V.V."/>
            <person name="Kroger N."/>
            <person name="Lau W.W."/>
            <person name="Lane T.W."/>
            <person name="Larimer F.W."/>
            <person name="Lippmeier J.C."/>
            <person name="Lucas S."/>
            <person name="Medina M."/>
            <person name="Montsant A."/>
            <person name="Obornik M."/>
            <person name="Parker M.S."/>
            <person name="Palenik B."/>
            <person name="Pazour G.J."/>
            <person name="Richardson P.M."/>
            <person name="Rynearson T.A."/>
            <person name="Saito M.A."/>
            <person name="Schwartz D.C."/>
            <person name="Thamatrakoln K."/>
            <person name="Valentin K."/>
            <person name="Vardi A."/>
            <person name="Wilkerson F.P."/>
            <person name="Rokhsar D.S."/>
        </authorList>
    </citation>
    <scope>NUCLEOTIDE SEQUENCE [LARGE SCALE GENOMIC DNA]</scope>
    <source>
        <strain evidence="3 4">CCMP1335</strain>
    </source>
</reference>
<feature type="region of interest" description="Disordered" evidence="1">
    <location>
        <begin position="292"/>
        <end position="317"/>
    </location>
</feature>
<feature type="compositionally biased region" description="Polar residues" evidence="1">
    <location>
        <begin position="776"/>
        <end position="791"/>
    </location>
</feature>
<evidence type="ECO:0008006" key="5">
    <source>
        <dbReference type="Google" id="ProtNLM"/>
    </source>
</evidence>
<evidence type="ECO:0000313" key="4">
    <source>
        <dbReference type="Proteomes" id="UP000001449"/>
    </source>
</evidence>
<feature type="transmembrane region" description="Helical" evidence="2">
    <location>
        <begin position="711"/>
        <end position="729"/>
    </location>
</feature>
<dbReference type="HOGENOM" id="CLU_355107_0_0_1"/>
<protein>
    <recommendedName>
        <fullName evidence="5">Transmembrane protein</fullName>
    </recommendedName>
</protein>
<dbReference type="RefSeq" id="XP_002292413.1">
    <property type="nucleotide sequence ID" value="XM_002292377.1"/>
</dbReference>
<keyword evidence="2" id="KW-0472">Membrane</keyword>
<feature type="region of interest" description="Disordered" evidence="1">
    <location>
        <begin position="208"/>
        <end position="263"/>
    </location>
</feature>
<keyword evidence="4" id="KW-1185">Reference proteome</keyword>
<dbReference type="KEGG" id="tps:THAPSDRAFT_23940"/>
<evidence type="ECO:0000256" key="2">
    <source>
        <dbReference type="SAM" id="Phobius"/>
    </source>
</evidence>
<keyword evidence="2" id="KW-0812">Transmembrane</keyword>
<gene>
    <name evidence="3" type="ORF">THAPSDRAFT_23940</name>
</gene>
<feature type="region of interest" description="Disordered" evidence="1">
    <location>
        <begin position="755"/>
        <end position="791"/>
    </location>
</feature>
<name>B8C7X7_THAPS</name>
<dbReference type="EMBL" id="CM000645">
    <property type="protein sequence ID" value="EED90388.1"/>
    <property type="molecule type" value="Genomic_DNA"/>
</dbReference>
<feature type="region of interest" description="Disordered" evidence="1">
    <location>
        <begin position="455"/>
        <end position="475"/>
    </location>
</feature>
<feature type="region of interest" description="Disordered" evidence="1">
    <location>
        <begin position="564"/>
        <end position="585"/>
    </location>
</feature>
<dbReference type="AlphaFoldDB" id="B8C7X7"/>
<feature type="compositionally biased region" description="Acidic residues" evidence="1">
    <location>
        <begin position="180"/>
        <end position="190"/>
    </location>
</feature>
<feature type="compositionally biased region" description="Low complexity" evidence="1">
    <location>
        <begin position="568"/>
        <end position="585"/>
    </location>
</feature>
<feature type="compositionally biased region" description="Acidic residues" evidence="1">
    <location>
        <begin position="217"/>
        <end position="228"/>
    </location>
</feature>
<feature type="compositionally biased region" description="Polar residues" evidence="1">
    <location>
        <begin position="308"/>
        <end position="317"/>
    </location>
</feature>